<gene>
    <name evidence="8" type="ORF">FXN63_09430</name>
</gene>
<comment type="similarity">
    <text evidence="2">Belongs to the class-I pyridoxal-phosphate-dependent aminotransferase family.</text>
</comment>
<dbReference type="InterPro" id="IPR015424">
    <property type="entry name" value="PyrdxlP-dep_Trfase"/>
</dbReference>
<keyword evidence="4 8" id="KW-0808">Transferase</keyword>
<evidence type="ECO:0000313" key="9">
    <source>
        <dbReference type="Proteomes" id="UP000325161"/>
    </source>
</evidence>
<dbReference type="InterPro" id="IPR051926">
    <property type="entry name" value="Ala_Aminotransferase"/>
</dbReference>
<dbReference type="InterPro" id="IPR004839">
    <property type="entry name" value="Aminotransferase_I/II_large"/>
</dbReference>
<accession>A0A5C0AX95</accession>
<dbReference type="InterPro" id="IPR015422">
    <property type="entry name" value="PyrdxlP-dep_Trfase_small"/>
</dbReference>
<evidence type="ECO:0000256" key="2">
    <source>
        <dbReference type="ARBA" id="ARBA00007441"/>
    </source>
</evidence>
<dbReference type="Gene3D" id="3.40.640.10">
    <property type="entry name" value="Type I PLP-dependent aspartate aminotransferase-like (Major domain)"/>
    <property type="match status" value="1"/>
</dbReference>
<evidence type="ECO:0000256" key="4">
    <source>
        <dbReference type="ARBA" id="ARBA00022679"/>
    </source>
</evidence>
<evidence type="ECO:0000313" key="8">
    <source>
        <dbReference type="EMBL" id="QEI06033.1"/>
    </source>
</evidence>
<dbReference type="PANTHER" id="PTHR43488:SF2">
    <property type="entry name" value="GLUTAMATE-PYRUVATE AMINOTRANSFERASE ALAA"/>
    <property type="match status" value="1"/>
</dbReference>
<keyword evidence="5" id="KW-0663">Pyridoxal phosphate</keyword>
<dbReference type="PANTHER" id="PTHR43488">
    <property type="entry name" value="GLUTAMATE-PYRUVATE AMINOTRANSFERASE ALAA"/>
    <property type="match status" value="1"/>
</dbReference>
<dbReference type="CDD" id="cd00609">
    <property type="entry name" value="AAT_like"/>
    <property type="match status" value="1"/>
</dbReference>
<dbReference type="Proteomes" id="UP000325161">
    <property type="component" value="Chromosome"/>
</dbReference>
<organism evidence="8 9">
    <name type="scientific">Pigmentiphaga aceris</name>
    <dbReference type="NCBI Taxonomy" id="1940612"/>
    <lineage>
        <taxon>Bacteria</taxon>
        <taxon>Pseudomonadati</taxon>
        <taxon>Pseudomonadota</taxon>
        <taxon>Betaproteobacteria</taxon>
        <taxon>Burkholderiales</taxon>
        <taxon>Alcaligenaceae</taxon>
        <taxon>Pigmentiphaga</taxon>
    </lineage>
</organism>
<dbReference type="Pfam" id="PF00155">
    <property type="entry name" value="Aminotran_1_2"/>
    <property type="match status" value="1"/>
</dbReference>
<dbReference type="Gene3D" id="3.90.1150.10">
    <property type="entry name" value="Aspartate Aminotransferase, domain 1"/>
    <property type="match status" value="1"/>
</dbReference>
<dbReference type="GO" id="GO:0030170">
    <property type="term" value="F:pyridoxal phosphate binding"/>
    <property type="evidence" value="ECO:0007669"/>
    <property type="project" value="InterPro"/>
</dbReference>
<proteinExistence type="inferred from homology"/>
<evidence type="ECO:0000256" key="5">
    <source>
        <dbReference type="ARBA" id="ARBA00022898"/>
    </source>
</evidence>
<dbReference type="SUPFAM" id="SSF53383">
    <property type="entry name" value="PLP-dependent transferases"/>
    <property type="match status" value="1"/>
</dbReference>
<dbReference type="AlphaFoldDB" id="A0A5C0AX95"/>
<dbReference type="KEGG" id="pacr:FXN63_09430"/>
<dbReference type="GO" id="GO:0004021">
    <property type="term" value="F:L-alanine:2-oxoglutarate aminotransferase activity"/>
    <property type="evidence" value="ECO:0007669"/>
    <property type="project" value="UniProtKB-EC"/>
</dbReference>
<keyword evidence="9" id="KW-1185">Reference proteome</keyword>
<protein>
    <recommendedName>
        <fullName evidence="6">alanine transaminase</fullName>
        <ecNumber evidence="6">2.6.1.2</ecNumber>
    </recommendedName>
</protein>
<dbReference type="EC" id="2.6.1.2" evidence="6"/>
<keyword evidence="3 8" id="KW-0032">Aminotransferase</keyword>
<evidence type="ECO:0000256" key="1">
    <source>
        <dbReference type="ARBA" id="ARBA00001933"/>
    </source>
</evidence>
<evidence type="ECO:0000256" key="3">
    <source>
        <dbReference type="ARBA" id="ARBA00022576"/>
    </source>
</evidence>
<evidence type="ECO:0000259" key="7">
    <source>
        <dbReference type="Pfam" id="PF00155"/>
    </source>
</evidence>
<comment type="cofactor">
    <cofactor evidence="1">
        <name>pyridoxal 5'-phosphate</name>
        <dbReference type="ChEBI" id="CHEBI:597326"/>
    </cofactor>
</comment>
<dbReference type="OrthoDB" id="9803354at2"/>
<dbReference type="InterPro" id="IPR015421">
    <property type="entry name" value="PyrdxlP-dep_Trfase_major"/>
</dbReference>
<feature type="domain" description="Aminotransferase class I/classII large" evidence="7">
    <location>
        <begin position="34"/>
        <end position="395"/>
    </location>
</feature>
<name>A0A5C0AX95_9BURK</name>
<dbReference type="RefSeq" id="WP_148814416.1">
    <property type="nucleotide sequence ID" value="NZ_CP043046.1"/>
</dbReference>
<evidence type="ECO:0000256" key="6">
    <source>
        <dbReference type="ARBA" id="ARBA00026106"/>
    </source>
</evidence>
<reference evidence="8 9" key="1">
    <citation type="submission" date="2019-08" db="EMBL/GenBank/DDBJ databases">
        <title>Amphibian skin-associated Pigmentiphaga: genome sequence and occurrence across geography and hosts.</title>
        <authorList>
            <person name="Bletz M.C."/>
            <person name="Bunk B."/>
            <person name="Sproeer C."/>
            <person name="Biwer P."/>
            <person name="Reiter S."/>
            <person name="Rabemananjara F.C.E."/>
            <person name="Schulz S."/>
            <person name="Overmann J."/>
            <person name="Vences M."/>
        </authorList>
    </citation>
    <scope>NUCLEOTIDE SEQUENCE [LARGE SCALE GENOMIC DNA]</scope>
    <source>
        <strain evidence="8 9">Mada1488</strain>
    </source>
</reference>
<dbReference type="EMBL" id="CP043046">
    <property type="protein sequence ID" value="QEI06033.1"/>
    <property type="molecule type" value="Genomic_DNA"/>
</dbReference>
<sequence length="427" mass="47214">MKTISKSSKLANVLYDIRGPIMDRAKQMEDEGQKLIKLNIGNLAVFGFDAPEEVQRDMIRNLPNSAGYSDSKGIFAARKAVMHYTQAQGVQGVTLEDIYLGNGASDLIAMSVNALLEDGDELLLPAPDYPLWTAVASLSGGTPVHYLCNEAKGWLPDLDDIRAKVTPRTKAIVIINPNNPTGVLYPDEVLLGIIAIAREFGLVILADEVYDKVLYDGIKHTAIASLSTDVLTLTFNSLSKSYRACGFRAGWLVVSGDKPAAQDYIEGLNMLANMRLCANVPGQWAIQTALGGYQSINELVGEGGRLRRQRDLAYELITAIPGVTCVKPQAALYMFPRLDPEVYPIADDRQFFLQLLESTRVMLVQGTGFNWPQPDHFRIVFLPHEPDLREAINRIAKFLEEYRIKHRRKPAEPFDDGAENLPAVVPT</sequence>